<proteinExistence type="predicted"/>
<dbReference type="OrthoDB" id="411287at2759"/>
<feature type="compositionally biased region" description="Basic and acidic residues" evidence="2">
    <location>
        <begin position="348"/>
        <end position="362"/>
    </location>
</feature>
<gene>
    <name evidence="4" type="ORF">C1SCF055_LOCUS17633</name>
</gene>
<evidence type="ECO:0000313" key="4">
    <source>
        <dbReference type="EMBL" id="CAI3990661.1"/>
    </source>
</evidence>
<dbReference type="InterPro" id="IPR000477">
    <property type="entry name" value="RT_dom"/>
</dbReference>
<sequence>MDPTEAELQAITTLQEARQWVGIDGRLEAAVQGALGDPQRVREIALIPRQLWDTTMAALQVEEPGAADGDPPVHRDLSPVEVAKLESLRRVCNLRVGQPADDRGTVLPVAPAAPGPLLPPAGGGPAGQAGPRRIKLSAVLDPTLDADIVPLTEGEVTRMYDAYRSKFGDFPTDDADVSRDQLAAVRQVVQANACPYADFSVWGPFGQRLLRKQTYLAYHLNPTTGDWIRKEQPGPDSFHSWYKAWKCYRTALLLTEACEAERLDAYSEMIRSFVQQYGEEMWSFVSRADSRMRSEQLDRIRRRLRADPMYGYQEGTPWSACFAAAVRESEFWQRELATPLLMFVARNKREPASESKPDDRPTNEGGPKRQKVRANRRYTGEDRSKKNQEGLYSLNRKGIEICHLYNQGKCGSEKAQGKCRNQRSHQCNKPLEKPPRREEGTESAGAEPAPAKRPKTTAYREPSVPKGGSDGPTASSASKPPRPKNQVEVKSHITVEYGCWSCKGEDINVGKPIALILFSGRSRPGDLHNQLVNLGWIVCSVDMAAPIKTNLLDDGIWEKILADIRLGMYEAVWVATPCGSFSPLRENQPGPRPLRTVEKIQGKPKEELTQGEQRQLREANVLVSRSATAGITQVEADRIFGLENPDHGPDRPSLWLMPSIKKLEACAGMKSVHFDQCRTGLETTKPTKIILHKAELEQLDGLRCNHPKRTFEKPDGSKYEASHQSAVQRWVVGPDGKRERASRSQGEYTAELSEAIAKEEPLGPALKEGPIKEREMENLHALGGMRNPHLSAQRWPQSGTPGQMVRLLFRKAQELWPNLRDTARAILSGERPPELPAQIVSLVRSTTITLLGGDKESCRRRTAKATTPISSEVMAAWGTATSDPDAATLASWLDHGAPLGFNCPIETRGVFPQVGPPVDAPDDLQVETELREWQNYKSAEEEREDLDKLISEYVAKGWCRLLPSIEAAEIELGEKVTLNKLGVVVKYTESGTKKSRVVWDVRRSGANAKCHQAERIVLPRLTDLAAAATRAYRSGKEPWLVALDVRDAFLNIPAGKDKAFTVAAKPGADGLNQVIVCDTLVFGAKSSPTIWGRFASLLGRSWASIEPAVRAQIYVDDPAMVIEGCKEEAISALTNILLWAGVLGFPLKLSKAEGGKAIRWIGAIIKLHDDSKEVEVTIPLERKKKLLEAVREVASKPIVSRKALASLAGGLSFVAGLVPHLRPFLDSFWAALSSPSRGGITNDGASAHSGRLIHVRRIEKALQWVAALLGEREVPLVRIFKVAHPEVTAEITTDASPWGLGGVLRLNGNIAGAFAEQLSTEVLNKFNAVKGDPKHTTLWEGLALLVAFRLWLPGLGFGAVVRVKSDSLSSLLMLSKGKAKSLELNCIAREIALDQALQLYRQLERVSLTPVTIGEGFWKVKRLTQLARKNLAAGAGGGSYRRLPLGQGLSTQSAADGEVQAFLTGGGPYVRPTLPPPKRAGVLHEGFAIAPALQHALGESPVPAPALSEPGRAGEPRGYGRGSAAMALAAVGDPTACIARIWDDASASSSRGPFQSRKQLWESLARKAGAQDPFCLTPNIIFTVMGALKTAGYRSAEQYLDVAKAIHVSLGHGWTEQLAQARRLAIRSARRGLGHPKQAGGLPLASLGNWANQQEPLAAEGPTWPARAALLASWWLLREIEASRARKSHICQDVAELRITWRLPSSKTDQAALGAYRSHRCSCEFAPSSICPYHLMAAQLESWPPGDGKHWLPGGAIGTTGLFGIGSVRQDVNPGGQAPATGPAAALFRVTEELVLNLNAGGKLHRPLISNIEDHPRVWRTKCGRWEELESDEVCQVAPNAVNFSKSPALNRPKCHTFPVVGISASMRLEHPRFLDIATLDVSGRTALHIAAQNGHADVCKVGGSGGEFCIAMDISLAVAYFMPSGFGMKLSSSKV</sequence>
<accession>A0A9P1CFW3</accession>
<dbReference type="InterPro" id="IPR043128">
    <property type="entry name" value="Rev_trsase/Diguanyl_cyclase"/>
</dbReference>
<feature type="region of interest" description="Disordered" evidence="2">
    <location>
        <begin position="1500"/>
        <end position="1519"/>
    </location>
</feature>
<dbReference type="EMBL" id="CAMXCT030001502">
    <property type="protein sequence ID" value="CAL4777973.1"/>
    <property type="molecule type" value="Genomic_DNA"/>
</dbReference>
<evidence type="ECO:0000313" key="5">
    <source>
        <dbReference type="EMBL" id="CAL1144036.1"/>
    </source>
</evidence>
<dbReference type="PANTHER" id="PTHR33050:SF7">
    <property type="entry name" value="RIBONUCLEASE H"/>
    <property type="match status" value="1"/>
</dbReference>
<dbReference type="PANTHER" id="PTHR33050">
    <property type="entry name" value="REVERSE TRANSCRIPTASE DOMAIN-CONTAINING PROTEIN"/>
    <property type="match status" value="1"/>
</dbReference>
<dbReference type="SUPFAM" id="SSF56672">
    <property type="entry name" value="DNA/RNA polymerases"/>
    <property type="match status" value="1"/>
</dbReference>
<dbReference type="Gene3D" id="3.10.10.10">
    <property type="entry name" value="HIV Type 1 Reverse Transcriptase, subunit A, domain 1"/>
    <property type="match status" value="1"/>
</dbReference>
<dbReference type="InterPro" id="IPR002110">
    <property type="entry name" value="Ankyrin_rpt"/>
</dbReference>
<feature type="repeat" description="ANK" evidence="1">
    <location>
        <begin position="1883"/>
        <end position="1902"/>
    </location>
</feature>
<dbReference type="InterPro" id="IPR043502">
    <property type="entry name" value="DNA/RNA_pol_sf"/>
</dbReference>
<reference evidence="4" key="1">
    <citation type="submission" date="2022-10" db="EMBL/GenBank/DDBJ databases">
        <authorList>
            <person name="Chen Y."/>
            <person name="Dougan E. K."/>
            <person name="Chan C."/>
            <person name="Rhodes N."/>
            <person name="Thang M."/>
        </authorList>
    </citation>
    <scope>NUCLEOTIDE SEQUENCE</scope>
</reference>
<reference evidence="5" key="2">
    <citation type="submission" date="2024-04" db="EMBL/GenBank/DDBJ databases">
        <authorList>
            <person name="Chen Y."/>
            <person name="Shah S."/>
            <person name="Dougan E. K."/>
            <person name="Thang M."/>
            <person name="Chan C."/>
        </authorList>
    </citation>
    <scope>NUCLEOTIDE SEQUENCE [LARGE SCALE GENOMIC DNA]</scope>
</reference>
<dbReference type="InterPro" id="IPR052055">
    <property type="entry name" value="Hepadnavirus_pol/RT"/>
</dbReference>
<feature type="domain" description="Reverse transcriptase" evidence="3">
    <location>
        <begin position="1028"/>
        <end position="1164"/>
    </location>
</feature>
<protein>
    <recommendedName>
        <fullName evidence="3">Reverse transcriptase domain-containing protein</fullName>
    </recommendedName>
</protein>
<evidence type="ECO:0000256" key="2">
    <source>
        <dbReference type="SAM" id="MobiDB-lite"/>
    </source>
</evidence>
<feature type="compositionally biased region" description="Basic and acidic residues" evidence="2">
    <location>
        <begin position="378"/>
        <end position="388"/>
    </location>
</feature>
<comment type="caution">
    <text evidence="4">The sequence shown here is derived from an EMBL/GenBank/DDBJ whole genome shotgun (WGS) entry which is preliminary data.</text>
</comment>
<feature type="region of interest" description="Disordered" evidence="2">
    <location>
        <begin position="348"/>
        <end position="391"/>
    </location>
</feature>
<dbReference type="Proteomes" id="UP001152797">
    <property type="component" value="Unassembled WGS sequence"/>
</dbReference>
<evidence type="ECO:0000259" key="3">
    <source>
        <dbReference type="Pfam" id="PF00078"/>
    </source>
</evidence>
<dbReference type="PROSITE" id="PS50297">
    <property type="entry name" value="ANK_REP_REGION"/>
    <property type="match status" value="1"/>
</dbReference>
<keyword evidence="6" id="KW-1185">Reference proteome</keyword>
<dbReference type="EMBL" id="CAMXCT020001502">
    <property type="protein sequence ID" value="CAL1144036.1"/>
    <property type="molecule type" value="Genomic_DNA"/>
</dbReference>
<dbReference type="Gene3D" id="3.30.70.270">
    <property type="match status" value="1"/>
</dbReference>
<dbReference type="PROSITE" id="PS50088">
    <property type="entry name" value="ANK_REPEAT"/>
    <property type="match status" value="1"/>
</dbReference>
<dbReference type="Pfam" id="PF00078">
    <property type="entry name" value="RVT_1"/>
    <property type="match status" value="1"/>
</dbReference>
<evidence type="ECO:0000313" key="6">
    <source>
        <dbReference type="Proteomes" id="UP001152797"/>
    </source>
</evidence>
<name>A0A9P1CFW3_9DINO</name>
<feature type="region of interest" description="Disordered" evidence="2">
    <location>
        <begin position="413"/>
        <end position="487"/>
    </location>
</feature>
<keyword evidence="1" id="KW-0040">ANK repeat</keyword>
<evidence type="ECO:0000256" key="1">
    <source>
        <dbReference type="PROSITE-ProRule" id="PRU00023"/>
    </source>
</evidence>
<organism evidence="4">
    <name type="scientific">Cladocopium goreaui</name>
    <dbReference type="NCBI Taxonomy" id="2562237"/>
    <lineage>
        <taxon>Eukaryota</taxon>
        <taxon>Sar</taxon>
        <taxon>Alveolata</taxon>
        <taxon>Dinophyceae</taxon>
        <taxon>Suessiales</taxon>
        <taxon>Symbiodiniaceae</taxon>
        <taxon>Cladocopium</taxon>
    </lineage>
</organism>
<dbReference type="EMBL" id="CAMXCT010001502">
    <property type="protein sequence ID" value="CAI3990661.1"/>
    <property type="molecule type" value="Genomic_DNA"/>
</dbReference>
<feature type="compositionally biased region" description="Basic and acidic residues" evidence="2">
    <location>
        <begin position="430"/>
        <end position="440"/>
    </location>
</feature>